<name>A0A3P8AP16_HELPZ</name>
<dbReference type="WBParaSite" id="HPBE_0000485401-mRNA-1">
    <property type="protein sequence ID" value="HPBE_0000485401-mRNA-1"/>
    <property type="gene ID" value="HPBE_0000485401"/>
</dbReference>
<dbReference type="OrthoDB" id="5868972at2759"/>
<evidence type="ECO:0000313" key="2">
    <source>
        <dbReference type="Proteomes" id="UP000050761"/>
    </source>
</evidence>
<dbReference type="EMBL" id="UZAH01025373">
    <property type="protein sequence ID" value="VDO62575.1"/>
    <property type="molecule type" value="Genomic_DNA"/>
</dbReference>
<dbReference type="Proteomes" id="UP000050761">
    <property type="component" value="Unassembled WGS sequence"/>
</dbReference>
<dbReference type="AlphaFoldDB" id="A0A3P8AP16"/>
<sequence>MLTDRSCELAEALERRRIDLCAVQETSGATLLSPLEKGHLMFKCDDGCFDDVKLKDIPNCSFPGAREPIATLWDAWLATSVFQRTDISLGEKIKLHREGATCYDASALKNVLKMAYDKCIDWTEFITNTQKIRQHGSIQGHHFESSYDEALRAVRDEVMRFAVDPRKRVPGDVLTKMVSFDRMLELLEEWSLLRTWVIVWPLDLKMDEDKTKRLLKLVRSHLQSGGKLVTVWPPINEKNAPKWKELMDLWSALDSALERIDDGNQVFKTANSITVEGRLYIEAGSPEGSGQFFTSHVGAGVPKLQIRDIEGDVSRGGGHVS</sequence>
<proteinExistence type="predicted"/>
<reference evidence="1 2" key="1">
    <citation type="submission" date="2018-11" db="EMBL/GenBank/DDBJ databases">
        <authorList>
            <consortium name="Pathogen Informatics"/>
        </authorList>
    </citation>
    <scope>NUCLEOTIDE SEQUENCE [LARGE SCALE GENOMIC DNA]</scope>
</reference>
<protein>
    <submittedName>
        <fullName evidence="3">Endo/exonuclease/phosphatase domain-containing protein</fullName>
    </submittedName>
</protein>
<evidence type="ECO:0000313" key="3">
    <source>
        <dbReference type="WBParaSite" id="HPBE_0000485401-mRNA-1"/>
    </source>
</evidence>
<gene>
    <name evidence="1" type="ORF">HPBE_LOCUS4855</name>
</gene>
<evidence type="ECO:0000313" key="1">
    <source>
        <dbReference type="EMBL" id="VDO62575.1"/>
    </source>
</evidence>
<organism evidence="1">
    <name type="scientific">Heligmosomoides polygyrus</name>
    <name type="common">Parasitic roundworm</name>
    <dbReference type="NCBI Taxonomy" id="6339"/>
    <lineage>
        <taxon>Eukaryota</taxon>
        <taxon>Metazoa</taxon>
        <taxon>Ecdysozoa</taxon>
        <taxon>Nematoda</taxon>
        <taxon>Chromadorea</taxon>
        <taxon>Rhabditida</taxon>
        <taxon>Rhabditina</taxon>
        <taxon>Rhabditomorpha</taxon>
        <taxon>Strongyloidea</taxon>
        <taxon>Heligmosomidae</taxon>
        <taxon>Heligmosomoides</taxon>
    </lineage>
</organism>
<keyword evidence="2" id="KW-1185">Reference proteome</keyword>
<accession>A0A3P8AP16</accession>
<reference evidence="3" key="2">
    <citation type="submission" date="2019-09" db="UniProtKB">
        <authorList>
            <consortium name="WormBaseParasite"/>
        </authorList>
    </citation>
    <scope>IDENTIFICATION</scope>
</reference>